<proteinExistence type="predicted"/>
<organism evidence="1 2">
    <name type="scientific">Rhamnusium bicolor</name>
    <dbReference type="NCBI Taxonomy" id="1586634"/>
    <lineage>
        <taxon>Eukaryota</taxon>
        <taxon>Metazoa</taxon>
        <taxon>Ecdysozoa</taxon>
        <taxon>Arthropoda</taxon>
        <taxon>Hexapoda</taxon>
        <taxon>Insecta</taxon>
        <taxon>Pterygota</taxon>
        <taxon>Neoptera</taxon>
        <taxon>Endopterygota</taxon>
        <taxon>Coleoptera</taxon>
        <taxon>Polyphaga</taxon>
        <taxon>Cucujiformia</taxon>
        <taxon>Chrysomeloidea</taxon>
        <taxon>Cerambycidae</taxon>
        <taxon>Lepturinae</taxon>
        <taxon>Rhagiini</taxon>
        <taxon>Rhamnusium</taxon>
    </lineage>
</organism>
<dbReference type="PANTHER" id="PTHR10773:SF19">
    <property type="match status" value="1"/>
</dbReference>
<keyword evidence="2" id="KW-1185">Reference proteome</keyword>
<dbReference type="EMBL" id="JANEYF010003462">
    <property type="protein sequence ID" value="KAJ8936102.1"/>
    <property type="molecule type" value="Genomic_DNA"/>
</dbReference>
<sequence>MTLIKAKYQYHRNESKRRDNNSFNFIINGNHIRVCKLFFKSTLDISDKPIRTVIDKRNEVGGMISVDLRGKHGKNPKVDAGIKEGIRKHINSIPRIESHYTSRSSREYIEGGKTLRDLHRDYVRDCKDKNLPYAKYIIYYQIFNHEFNISFFTPKKGQCGVCATYVNSSEENKEDLKDDYEIHLSEKELCRDEKKSDKKKEWPKLCCSLF</sequence>
<evidence type="ECO:0000313" key="1">
    <source>
        <dbReference type="EMBL" id="KAJ8936102.1"/>
    </source>
</evidence>
<dbReference type="Proteomes" id="UP001162156">
    <property type="component" value="Unassembled WGS sequence"/>
</dbReference>
<name>A0AAV8XAR1_9CUCU</name>
<accession>A0AAV8XAR1</accession>
<comment type="caution">
    <text evidence="1">The sequence shown here is derived from an EMBL/GenBank/DDBJ whole genome shotgun (WGS) entry which is preliminary data.</text>
</comment>
<dbReference type="AlphaFoldDB" id="A0AAV8XAR1"/>
<protein>
    <submittedName>
        <fullName evidence="1">Uncharacterized protein</fullName>
    </submittedName>
</protein>
<dbReference type="PANTHER" id="PTHR10773">
    <property type="entry name" value="DNA-DIRECTED RNA POLYMERASES I, II, AND III SUBUNIT RPABC2"/>
    <property type="match status" value="1"/>
</dbReference>
<evidence type="ECO:0000313" key="2">
    <source>
        <dbReference type="Proteomes" id="UP001162156"/>
    </source>
</evidence>
<gene>
    <name evidence="1" type="ORF">NQ314_012485</name>
</gene>
<reference evidence="1" key="1">
    <citation type="journal article" date="2023" name="Insect Mol. Biol.">
        <title>Genome sequencing provides insights into the evolution of gene families encoding plant cell wall-degrading enzymes in longhorned beetles.</title>
        <authorList>
            <person name="Shin N.R."/>
            <person name="Okamura Y."/>
            <person name="Kirsch R."/>
            <person name="Pauchet Y."/>
        </authorList>
    </citation>
    <scope>NUCLEOTIDE SEQUENCE</scope>
    <source>
        <strain evidence="1">RBIC_L_NR</strain>
    </source>
</reference>